<dbReference type="SUPFAM" id="SSF54637">
    <property type="entry name" value="Thioesterase/thiol ester dehydrase-isomerase"/>
    <property type="match status" value="1"/>
</dbReference>
<dbReference type="InterPro" id="IPR014043">
    <property type="entry name" value="Acyl_transferase_dom"/>
</dbReference>
<evidence type="ECO:0000256" key="1">
    <source>
        <dbReference type="ARBA" id="ARBA00022679"/>
    </source>
</evidence>
<sequence length="895" mass="100061">MSTATSIPSRATRVRDPWALKKEELGILVYHREQLRPSLRPYVLGSCALRPDLHSPYPLRSPWPLRSWWLERRLRRAARLCTNKAWNPAELALFDAQNIKSKQWWAKKFYNGTIHTDTPFSRLLGKPPIVVVGMTPTTVKAGGFSKIPTSVSITLYINPCQFGFRFPLWQEMRCEVGRHGTYAKETGGILALRSELGEPFQKVATRAVKLWKEFEDIIFKLPKDKPVVWLTGSVVEDIVDYEELILRMQYTQQFYVKAYPAVTDQLLASEDMASFLVISRRHGQKPAPFIPVLDASFEVWLKKDLSPSPRAVRSVITPSVSGKTATYVLGDSFPETSAWLETLAGPELGWTRALLISSTIVEDPAYIDNPLGRLFGPRRCQKVVVETDRSRPTKISLHGAAYSHGLPPSGINVTVFDEHRGVAVSLPFHFQYKPEMGFAPIDEVVDDRNLRIKDLCWKLCLVPIDMDDVGMFCAVIGNQSEAFKTARNDTPLAPVDFVTVTSWQTVKFARFRVMAISSRGRFGDYENTFEILEEPDHVFEWDDETKLLQAGTILVFPVRSDGNYRNKTCYKAVNVSGDVFSRDQIKSLIKVGSCLEGHTITSAETTAFNSPATNDPYSKISGDFIPIQVNPYFADYALPPGAATRKYVENAIAQGRPDCVVDHDVNFVGVVLPGDHLQFKIKHVGVRSGNLVVNVETTNSPGEMVLAGTAEVAQPTTVYVSTGQGSQEYGMGMDLYHNSPAARALWESTNEHHVRLVHRCVAKDDLEEKTNFGGFKGQVICQRYMDMTYDTQQPHPALHLQPPEWPPLRYLGLVQRDAAFAGSASIAPSLPSHMSFPSRPSLTPSSTLVTPCRRQHRDSHGHSVAIVTFNAEGQRHVCAGELVALQTFTNVLSYF</sequence>
<evidence type="ECO:0000259" key="6">
    <source>
        <dbReference type="Pfam" id="PF17951"/>
    </source>
</evidence>
<feature type="domain" description="Fatty acid synthase beta subunit AflB /Fas1-like central" evidence="5">
    <location>
        <begin position="255"/>
        <end position="316"/>
    </location>
</feature>
<dbReference type="Gene3D" id="1.20.930.70">
    <property type="match status" value="1"/>
</dbReference>
<evidence type="ECO:0000313" key="7">
    <source>
        <dbReference type="EMBL" id="RPD52365.1"/>
    </source>
</evidence>
<protein>
    <submittedName>
        <fullName evidence="7">Uncharacterized protein</fullName>
    </submittedName>
</protein>
<dbReference type="InterPro" id="IPR040883">
    <property type="entry name" value="FAS_meander"/>
</dbReference>
<dbReference type="EMBL" id="ML122368">
    <property type="protein sequence ID" value="RPD52365.1"/>
    <property type="molecule type" value="Genomic_DNA"/>
</dbReference>
<dbReference type="Pfam" id="PF00698">
    <property type="entry name" value="Acyl_transf_1"/>
    <property type="match status" value="1"/>
</dbReference>
<organism evidence="7 8">
    <name type="scientific">Lentinus tigrinus ALCF2SS1-6</name>
    <dbReference type="NCBI Taxonomy" id="1328759"/>
    <lineage>
        <taxon>Eukaryota</taxon>
        <taxon>Fungi</taxon>
        <taxon>Dikarya</taxon>
        <taxon>Basidiomycota</taxon>
        <taxon>Agaricomycotina</taxon>
        <taxon>Agaricomycetes</taxon>
        <taxon>Polyporales</taxon>
        <taxon>Polyporaceae</taxon>
        <taxon>Lentinus</taxon>
    </lineage>
</organism>
<evidence type="ECO:0000256" key="2">
    <source>
        <dbReference type="SAM" id="MobiDB-lite"/>
    </source>
</evidence>
<dbReference type="Pfam" id="PF17951">
    <property type="entry name" value="FAS_meander"/>
    <property type="match status" value="1"/>
</dbReference>
<dbReference type="InterPro" id="IPR013785">
    <property type="entry name" value="Aldolase_TIM"/>
</dbReference>
<dbReference type="Pfam" id="PF08354">
    <property type="entry name" value="Fas1-AflB-like_hel"/>
    <property type="match status" value="2"/>
</dbReference>
<dbReference type="Proteomes" id="UP000313359">
    <property type="component" value="Unassembled WGS sequence"/>
</dbReference>
<dbReference type="STRING" id="1328759.A0A5C2RPC2"/>
<dbReference type="Gene3D" id="3.30.1120.100">
    <property type="match status" value="1"/>
</dbReference>
<dbReference type="OrthoDB" id="2743768at2759"/>
<dbReference type="GO" id="GO:0016740">
    <property type="term" value="F:transferase activity"/>
    <property type="evidence" value="ECO:0007669"/>
    <property type="project" value="UniProtKB-KW"/>
</dbReference>
<feature type="domain" description="MaoC-like" evidence="4">
    <location>
        <begin position="606"/>
        <end position="700"/>
    </location>
</feature>
<feature type="domain" description="Fatty acid synthase meander beta sheet" evidence="6">
    <location>
        <begin position="331"/>
        <end position="459"/>
    </location>
</feature>
<dbReference type="Gene3D" id="3.20.20.70">
    <property type="entry name" value="Aldolase class I"/>
    <property type="match status" value="1"/>
</dbReference>
<dbReference type="PANTHER" id="PTHR10982">
    <property type="entry name" value="MALONYL COA-ACYL CARRIER PROTEIN TRANSACYLASE"/>
    <property type="match status" value="1"/>
</dbReference>
<gene>
    <name evidence="7" type="ORF">L227DRAFT_617879</name>
</gene>
<proteinExistence type="predicted"/>
<evidence type="ECO:0000259" key="3">
    <source>
        <dbReference type="Pfam" id="PF00698"/>
    </source>
</evidence>
<dbReference type="GO" id="GO:0019171">
    <property type="term" value="F:(3R)-hydroxyacyl-[acyl-carrier-protein] dehydratase activity"/>
    <property type="evidence" value="ECO:0007669"/>
    <property type="project" value="InterPro"/>
</dbReference>
<dbReference type="InterPro" id="IPR001227">
    <property type="entry name" value="Ac_transferase_dom_sf"/>
</dbReference>
<dbReference type="Pfam" id="PF01575">
    <property type="entry name" value="MaoC_dehydratas"/>
    <property type="match status" value="1"/>
</dbReference>
<dbReference type="InterPro" id="IPR029069">
    <property type="entry name" value="HotDog_dom_sf"/>
</dbReference>
<keyword evidence="8" id="KW-1185">Reference proteome</keyword>
<evidence type="ECO:0000259" key="5">
    <source>
        <dbReference type="Pfam" id="PF08354"/>
    </source>
</evidence>
<reference evidence="7" key="1">
    <citation type="journal article" date="2018" name="Genome Biol. Evol.">
        <title>Genomics and development of Lentinus tigrinus, a white-rot wood-decaying mushroom with dimorphic fruiting bodies.</title>
        <authorList>
            <person name="Wu B."/>
            <person name="Xu Z."/>
            <person name="Knudson A."/>
            <person name="Carlson A."/>
            <person name="Chen N."/>
            <person name="Kovaka S."/>
            <person name="LaButti K."/>
            <person name="Lipzen A."/>
            <person name="Pennachio C."/>
            <person name="Riley R."/>
            <person name="Schakwitz W."/>
            <person name="Umezawa K."/>
            <person name="Ohm R.A."/>
            <person name="Grigoriev I.V."/>
            <person name="Nagy L.G."/>
            <person name="Gibbons J."/>
            <person name="Hibbett D."/>
        </authorList>
    </citation>
    <scope>NUCLEOTIDE SEQUENCE [LARGE SCALE GENOMIC DNA]</scope>
    <source>
        <strain evidence="7">ALCF2SS1-6</strain>
    </source>
</reference>
<name>A0A5C2RPC2_9APHY</name>
<evidence type="ECO:0000313" key="8">
    <source>
        <dbReference type="Proteomes" id="UP000313359"/>
    </source>
</evidence>
<dbReference type="InterPro" id="IPR013565">
    <property type="entry name" value="Fas1/AflB-like_central"/>
</dbReference>
<feature type="region of interest" description="Disordered" evidence="2">
    <location>
        <begin position="833"/>
        <end position="853"/>
    </location>
</feature>
<dbReference type="AlphaFoldDB" id="A0A5C2RPC2"/>
<dbReference type="Gene3D" id="3.10.129.10">
    <property type="entry name" value="Hotdog Thioesterase"/>
    <property type="match status" value="1"/>
</dbReference>
<dbReference type="InterPro" id="IPR002539">
    <property type="entry name" value="MaoC-like_dom"/>
</dbReference>
<dbReference type="PANTHER" id="PTHR10982:SF21">
    <property type="entry name" value="FATTY ACID SYNTHASE SUBUNIT BETA"/>
    <property type="match status" value="1"/>
</dbReference>
<evidence type="ECO:0000259" key="4">
    <source>
        <dbReference type="Pfam" id="PF01575"/>
    </source>
</evidence>
<dbReference type="InterPro" id="IPR016035">
    <property type="entry name" value="Acyl_Trfase/lysoPLipase"/>
</dbReference>
<dbReference type="Gene3D" id="3.40.366.10">
    <property type="entry name" value="Malonyl-Coenzyme A Acyl Carrier Protein, domain 2"/>
    <property type="match status" value="1"/>
</dbReference>
<keyword evidence="1" id="KW-0808">Transferase</keyword>
<dbReference type="GO" id="GO:0004318">
    <property type="term" value="F:enoyl-[acyl-carrier-protein] reductase (NADH) activity"/>
    <property type="evidence" value="ECO:0007669"/>
    <property type="project" value="InterPro"/>
</dbReference>
<dbReference type="Gene3D" id="3.30.70.3330">
    <property type="match status" value="1"/>
</dbReference>
<feature type="domain" description="Malonyl-CoA:ACP transacylase (MAT)" evidence="3">
    <location>
        <begin position="718"/>
        <end position="752"/>
    </location>
</feature>
<feature type="domain" description="Fatty acid synthase beta subunit AflB /Fas1-like central" evidence="5">
    <location>
        <begin position="180"/>
        <end position="231"/>
    </location>
</feature>
<dbReference type="Pfam" id="PF22235">
    <property type="entry name" value="FAS1_thioest_ins"/>
    <property type="match status" value="1"/>
</dbReference>
<feature type="compositionally biased region" description="Low complexity" evidence="2">
    <location>
        <begin position="837"/>
        <end position="851"/>
    </location>
</feature>
<dbReference type="SUPFAM" id="SSF52151">
    <property type="entry name" value="FabD/lysophospholipase-like"/>
    <property type="match status" value="1"/>
</dbReference>
<accession>A0A5C2RPC2</accession>
<dbReference type="InterPro" id="IPR050830">
    <property type="entry name" value="Fungal_FAS"/>
</dbReference>